<dbReference type="SUPFAM" id="SSF57196">
    <property type="entry name" value="EGF/Laminin"/>
    <property type="match status" value="1"/>
</dbReference>
<dbReference type="InterPro" id="IPR001881">
    <property type="entry name" value="EGF-like_Ca-bd_dom"/>
</dbReference>
<dbReference type="Gene3D" id="2.170.300.10">
    <property type="entry name" value="Tie2 ligand-binding domain superfamily"/>
    <property type="match status" value="1"/>
</dbReference>
<evidence type="ECO:0000256" key="6">
    <source>
        <dbReference type="ARBA" id="ARBA00022837"/>
    </source>
</evidence>
<organism evidence="17 18">
    <name type="scientific">Meloidogyne javanica</name>
    <name type="common">Root-knot nematode worm</name>
    <dbReference type="NCBI Taxonomy" id="6303"/>
    <lineage>
        <taxon>Eukaryota</taxon>
        <taxon>Metazoa</taxon>
        <taxon>Ecdysozoa</taxon>
        <taxon>Nematoda</taxon>
        <taxon>Chromadorea</taxon>
        <taxon>Rhabditida</taxon>
        <taxon>Tylenchina</taxon>
        <taxon>Tylenchomorpha</taxon>
        <taxon>Tylenchoidea</taxon>
        <taxon>Meloidogynidae</taxon>
        <taxon>Meloidogyninae</taxon>
        <taxon>Meloidogyne</taxon>
        <taxon>Meloidogyne incognita group</taxon>
    </lineage>
</organism>
<keyword evidence="4 14" id="KW-0732">Signal</keyword>
<name>A0A915MJ53_MELJA</name>
<feature type="compositionally biased region" description="Low complexity" evidence="13">
    <location>
        <begin position="922"/>
        <end position="954"/>
    </location>
</feature>
<keyword evidence="17" id="KW-1185">Reference proteome</keyword>
<dbReference type="Gene3D" id="2.10.25.10">
    <property type="entry name" value="Laminin"/>
    <property type="match status" value="1"/>
</dbReference>
<sequence>MLIIGFILSFLILTAQHCKSMRVTAPLFSSRLFEYGPAANDKELLLSSNGGGLDIAKRMPLSRPLLFYGQPHSAIWILSNGGVGFEQSARQYRANILPSNVRIIAPFWNRNDLRVGGKIFYREVTGGRVLDRGQSEIRYQYELEVKVHTAVLVTFDKMQPVGTDPLPDENTNTFQLALFSTSNGTFANFIYSNIGWTQGAEAGFNAGDGNNFFALPTSGTGNIMYLEDYGNTGIPGEWMFILGDERIQRCKAGIKGDTCDEACKAGEFGPDCVRCCHCAEGGCHEATGECKKGECSQCWTGIACQQKQSRCSNKGSKCAQNALQMTDYNKCGEPQYRCECLAGFTGDPYTECSDVDECTRQPNVCHHLAQCSNTPGRFFCQCPEGFQGDGISECVASFLYPFDQSHLLPSNEKDGRVMEWRLSHPLRIFGRDRDTIWLTNNGLILVNGAKNVPIGDEQHKLDGMDVQGVAPLFVPIDMTSNGKILVEETTDPRILGKAAQLINTQLGASSEQQPRFVATHALLVTYSNVSIGITKTTKEATNTFQALLIGGKDRQKRGESSTVTFVQFLYRDLHWEGEEAEAGIMAPDRDNSILLPGSGTEAKTTEKVASLPSFIPIEKSPSKIVFDGRFQHKIEDESLFNGNNNNSVFPSPPPMETIWPVEDKENMKQTKQEKHEEMENVGEEENNENNKQNIKNMQDNKNIKNNITQTENTKTLLPTSLISEEETSTTLTTTTMEDRNNLLFVFNNTKPKPVAATKKVVIQTKPSTTQVPKHKQENPDGDDLLMEDWGSDREGGSDSLLEGVVTPNKLSIVIPIAIVLVWQTQERLRTLYGPAYQIRPVYTMRVNKLDEGNGGSFAPTEGVGSYEEHLEKAAQRLSAELAYNPNPLWAGPGRYSLYGSYWNLSPDASSAARRPLPPPTNSKQQQRSSSSSAMEMISSPRSSQESNKSQQQSSVFTGYAQQISGHHKPFGNNSGEKETQQQQETSTGDLFHRSQRNSTSSGQRFNGARH</sequence>
<dbReference type="PROSITE" id="PS51220">
    <property type="entry name" value="NIDO"/>
    <property type="match status" value="2"/>
</dbReference>
<keyword evidence="9" id="KW-1015">Disulfide bond</keyword>
<feature type="domain" description="NIDO" evidence="16">
    <location>
        <begin position="106"/>
        <end position="245"/>
    </location>
</feature>
<evidence type="ECO:0000256" key="7">
    <source>
        <dbReference type="ARBA" id="ARBA00022989"/>
    </source>
</evidence>
<keyword evidence="12" id="KW-0175">Coiled coil</keyword>
<dbReference type="SMART" id="SM00539">
    <property type="entry name" value="NIDO"/>
    <property type="match status" value="2"/>
</dbReference>
<dbReference type="InterPro" id="IPR000152">
    <property type="entry name" value="EGF-type_Asp/Asn_hydroxyl_site"/>
</dbReference>
<dbReference type="InterPro" id="IPR024731">
    <property type="entry name" value="NELL2-like_EGF"/>
</dbReference>
<keyword evidence="8" id="KW-0472">Membrane</keyword>
<keyword evidence="6" id="KW-0106">Calcium</keyword>
<dbReference type="GO" id="GO:0048513">
    <property type="term" value="P:animal organ development"/>
    <property type="evidence" value="ECO:0007669"/>
    <property type="project" value="UniProtKB-ARBA"/>
</dbReference>
<evidence type="ECO:0000256" key="3">
    <source>
        <dbReference type="ARBA" id="ARBA00022692"/>
    </source>
</evidence>
<evidence type="ECO:0000256" key="5">
    <source>
        <dbReference type="ARBA" id="ARBA00022737"/>
    </source>
</evidence>
<feature type="chain" id="PRO_5037977002" evidence="14">
    <location>
        <begin position="21"/>
        <end position="1010"/>
    </location>
</feature>
<dbReference type="CDD" id="cd00054">
    <property type="entry name" value="EGF_CA"/>
    <property type="match status" value="1"/>
</dbReference>
<feature type="domain" description="NIDO" evidence="16">
    <location>
        <begin position="471"/>
        <end position="637"/>
    </location>
</feature>
<evidence type="ECO:0000313" key="17">
    <source>
        <dbReference type="Proteomes" id="UP000887561"/>
    </source>
</evidence>
<feature type="coiled-coil region" evidence="12">
    <location>
        <begin position="661"/>
        <end position="700"/>
    </location>
</feature>
<dbReference type="GO" id="GO:0048731">
    <property type="term" value="P:system development"/>
    <property type="evidence" value="ECO:0007669"/>
    <property type="project" value="UniProtKB-ARBA"/>
</dbReference>
<evidence type="ECO:0000313" key="18">
    <source>
        <dbReference type="WBParaSite" id="scaffold3812_cov213.g7182"/>
    </source>
</evidence>
<evidence type="ECO:0000256" key="12">
    <source>
        <dbReference type="SAM" id="Coils"/>
    </source>
</evidence>
<evidence type="ECO:0000256" key="4">
    <source>
        <dbReference type="ARBA" id="ARBA00022729"/>
    </source>
</evidence>
<feature type="domain" description="EGF-like" evidence="15">
    <location>
        <begin position="354"/>
        <end position="395"/>
    </location>
</feature>
<keyword evidence="10" id="KW-0325">Glycoprotein</keyword>
<dbReference type="InterPro" id="IPR000742">
    <property type="entry name" value="EGF"/>
</dbReference>
<dbReference type="InterPro" id="IPR003886">
    <property type="entry name" value="NIDO_dom"/>
</dbReference>
<feature type="region of interest" description="Disordered" evidence="13">
    <location>
        <begin position="765"/>
        <end position="797"/>
    </location>
</feature>
<evidence type="ECO:0000256" key="13">
    <source>
        <dbReference type="SAM" id="MobiDB-lite"/>
    </source>
</evidence>
<dbReference type="FunFam" id="2.10.25.10:FF:000202">
    <property type="entry name" value="Multiple epidermal growth factor-like domains 8"/>
    <property type="match status" value="1"/>
</dbReference>
<dbReference type="SMART" id="SM00181">
    <property type="entry name" value="EGF"/>
    <property type="match status" value="2"/>
</dbReference>
<dbReference type="SUPFAM" id="SSF57184">
    <property type="entry name" value="Growth factor receptor domain"/>
    <property type="match status" value="1"/>
</dbReference>
<dbReference type="GO" id="GO:0016020">
    <property type="term" value="C:membrane"/>
    <property type="evidence" value="ECO:0007669"/>
    <property type="project" value="UniProtKB-SubCell"/>
</dbReference>
<feature type="region of interest" description="Disordered" evidence="13">
    <location>
        <begin position="908"/>
        <end position="1010"/>
    </location>
</feature>
<proteinExistence type="predicted"/>
<dbReference type="PROSITE" id="PS01187">
    <property type="entry name" value="EGF_CA"/>
    <property type="match status" value="1"/>
</dbReference>
<dbReference type="SMART" id="SM00179">
    <property type="entry name" value="EGF_CA"/>
    <property type="match status" value="1"/>
</dbReference>
<evidence type="ECO:0000256" key="1">
    <source>
        <dbReference type="ARBA" id="ARBA00004479"/>
    </source>
</evidence>
<keyword evidence="3" id="KW-0812">Transmembrane</keyword>
<evidence type="ECO:0000256" key="2">
    <source>
        <dbReference type="ARBA" id="ARBA00022536"/>
    </source>
</evidence>
<evidence type="ECO:0000256" key="8">
    <source>
        <dbReference type="ARBA" id="ARBA00023136"/>
    </source>
</evidence>
<keyword evidence="5" id="KW-0677">Repeat</keyword>
<feature type="signal peptide" evidence="14">
    <location>
        <begin position="1"/>
        <end position="20"/>
    </location>
</feature>
<dbReference type="InterPro" id="IPR051495">
    <property type="entry name" value="Epithelial_Barrier/Signaling"/>
</dbReference>
<evidence type="ECO:0000256" key="11">
    <source>
        <dbReference type="PROSITE-ProRule" id="PRU00076"/>
    </source>
</evidence>
<reference evidence="18" key="1">
    <citation type="submission" date="2022-11" db="UniProtKB">
        <authorList>
            <consortium name="WormBaseParasite"/>
        </authorList>
    </citation>
    <scope>IDENTIFICATION</scope>
</reference>
<evidence type="ECO:0000256" key="10">
    <source>
        <dbReference type="ARBA" id="ARBA00023180"/>
    </source>
</evidence>
<dbReference type="GO" id="GO:0007160">
    <property type="term" value="P:cell-matrix adhesion"/>
    <property type="evidence" value="ECO:0007669"/>
    <property type="project" value="InterPro"/>
</dbReference>
<evidence type="ECO:0000259" key="15">
    <source>
        <dbReference type="PROSITE" id="PS50026"/>
    </source>
</evidence>
<dbReference type="PANTHER" id="PTHR13802:SF64">
    <property type="entry name" value="DENDRITE EXTENSION DEFECTIVE PROTEIN 1"/>
    <property type="match status" value="1"/>
</dbReference>
<dbReference type="Pfam" id="PF12947">
    <property type="entry name" value="EGF_3"/>
    <property type="match status" value="1"/>
</dbReference>
<comment type="caution">
    <text evidence="11">Lacks conserved residue(s) required for the propagation of feature annotation.</text>
</comment>
<dbReference type="WBParaSite" id="scaffold3812_cov213.g7182">
    <property type="protein sequence ID" value="scaffold3812_cov213.g7182"/>
    <property type="gene ID" value="scaffold3812_cov213.g7182"/>
</dbReference>
<dbReference type="PROSITE" id="PS00010">
    <property type="entry name" value="ASX_HYDROXYL"/>
    <property type="match status" value="1"/>
</dbReference>
<feature type="compositionally biased region" description="Polar residues" evidence="13">
    <location>
        <begin position="955"/>
        <end position="964"/>
    </location>
</feature>
<comment type="subcellular location">
    <subcellularLocation>
        <location evidence="1">Membrane</location>
        <topology evidence="1">Single-pass type I membrane protein</topology>
    </subcellularLocation>
</comment>
<dbReference type="AlphaFoldDB" id="A0A915MJ53"/>
<accession>A0A915MJ53</accession>
<dbReference type="InterPro" id="IPR009030">
    <property type="entry name" value="Growth_fac_rcpt_cys_sf"/>
</dbReference>
<dbReference type="PROSITE" id="PS01186">
    <property type="entry name" value="EGF_2"/>
    <property type="match status" value="1"/>
</dbReference>
<protein>
    <submittedName>
        <fullName evidence="18">Uncharacterized protein</fullName>
    </submittedName>
</protein>
<evidence type="ECO:0000256" key="14">
    <source>
        <dbReference type="SAM" id="SignalP"/>
    </source>
</evidence>
<dbReference type="PANTHER" id="PTHR13802">
    <property type="entry name" value="MUCIN 4-RELATED"/>
    <property type="match status" value="1"/>
</dbReference>
<evidence type="ECO:0000259" key="16">
    <source>
        <dbReference type="PROSITE" id="PS51220"/>
    </source>
</evidence>
<dbReference type="Pfam" id="PF06119">
    <property type="entry name" value="NIDO"/>
    <property type="match status" value="2"/>
</dbReference>
<dbReference type="GO" id="GO:0005509">
    <property type="term" value="F:calcium ion binding"/>
    <property type="evidence" value="ECO:0007669"/>
    <property type="project" value="InterPro"/>
</dbReference>
<dbReference type="GO" id="GO:0071944">
    <property type="term" value="C:cell periphery"/>
    <property type="evidence" value="ECO:0007669"/>
    <property type="project" value="UniProtKB-ARBA"/>
</dbReference>
<dbReference type="PROSITE" id="PS50026">
    <property type="entry name" value="EGF_3"/>
    <property type="match status" value="1"/>
</dbReference>
<dbReference type="Proteomes" id="UP000887561">
    <property type="component" value="Unplaced"/>
</dbReference>
<keyword evidence="7" id="KW-1133">Transmembrane helix</keyword>
<keyword evidence="2 11" id="KW-0245">EGF-like domain</keyword>
<dbReference type="InterPro" id="IPR018097">
    <property type="entry name" value="EGF_Ca-bd_CS"/>
</dbReference>
<evidence type="ECO:0000256" key="9">
    <source>
        <dbReference type="ARBA" id="ARBA00023157"/>
    </source>
</evidence>